<feature type="transmembrane region" description="Helical" evidence="1">
    <location>
        <begin position="102"/>
        <end position="124"/>
    </location>
</feature>
<keyword evidence="1" id="KW-0812">Transmembrane</keyword>
<reference evidence="3" key="1">
    <citation type="submission" date="2017-05" db="EMBL/GenBank/DDBJ databases">
        <authorList>
            <person name="Sharma S."/>
            <person name="Sidhu C."/>
            <person name="Pinnaka A.K."/>
        </authorList>
    </citation>
    <scope>NUCLEOTIDE SEQUENCE [LARGE SCALE GENOMIC DNA]</scope>
    <source>
        <strain evidence="3">AK93</strain>
    </source>
</reference>
<keyword evidence="1" id="KW-1133">Transmembrane helix</keyword>
<keyword evidence="1" id="KW-0472">Membrane</keyword>
<gene>
    <name evidence="2" type="ORF">CAL65_10585</name>
</gene>
<dbReference type="AlphaFoldDB" id="A0A3E0WVJ4"/>
<dbReference type="RefSeq" id="WP_116301869.1">
    <property type="nucleotide sequence ID" value="NZ_NFZV01000007.1"/>
</dbReference>
<organism evidence="2 3">
    <name type="scientific">Alkalilimnicola ehrlichii</name>
    <dbReference type="NCBI Taxonomy" id="351052"/>
    <lineage>
        <taxon>Bacteria</taxon>
        <taxon>Pseudomonadati</taxon>
        <taxon>Pseudomonadota</taxon>
        <taxon>Gammaproteobacteria</taxon>
        <taxon>Chromatiales</taxon>
        <taxon>Ectothiorhodospiraceae</taxon>
        <taxon>Alkalilimnicola</taxon>
    </lineage>
</organism>
<sequence length="127" mass="14091">MSAENTESNAPSQLGIGQFLCQLGVLRLMLLGASLFTVFMVGLVDTASYESNWDLFRGGVVPAMAPILFLLIMFDVLMAKVWKSEAKAEADTEAYARWTRIIWTDLAVAGLMLLAWGPFFYQLFSLV</sequence>
<evidence type="ECO:0000256" key="1">
    <source>
        <dbReference type="SAM" id="Phobius"/>
    </source>
</evidence>
<accession>A0A3E0WVJ4</accession>
<feature type="transmembrane region" description="Helical" evidence="1">
    <location>
        <begin position="20"/>
        <end position="43"/>
    </location>
</feature>
<comment type="caution">
    <text evidence="2">The sequence shown here is derived from an EMBL/GenBank/DDBJ whole genome shotgun (WGS) entry which is preliminary data.</text>
</comment>
<proteinExistence type="predicted"/>
<dbReference type="Proteomes" id="UP000256763">
    <property type="component" value="Unassembled WGS sequence"/>
</dbReference>
<evidence type="ECO:0000313" key="3">
    <source>
        <dbReference type="Proteomes" id="UP000256763"/>
    </source>
</evidence>
<name>A0A3E0WVJ4_9GAMM</name>
<protein>
    <submittedName>
        <fullName evidence="2">Uncharacterized protein</fullName>
    </submittedName>
</protein>
<feature type="transmembrane region" description="Helical" evidence="1">
    <location>
        <begin position="63"/>
        <end position="82"/>
    </location>
</feature>
<dbReference type="EMBL" id="NFZW01000009">
    <property type="protein sequence ID" value="RFA36419.1"/>
    <property type="molecule type" value="Genomic_DNA"/>
</dbReference>
<keyword evidence="3" id="KW-1185">Reference proteome</keyword>
<evidence type="ECO:0000313" key="2">
    <source>
        <dbReference type="EMBL" id="RFA36419.1"/>
    </source>
</evidence>